<name>A0A2K9NN87_BACTC</name>
<organism evidence="1 2">
    <name type="scientific">Bacteriovorax stolpii</name>
    <name type="common">Bdellovibrio stolpii</name>
    <dbReference type="NCBI Taxonomy" id="960"/>
    <lineage>
        <taxon>Bacteria</taxon>
        <taxon>Pseudomonadati</taxon>
        <taxon>Bdellovibrionota</taxon>
        <taxon>Bacteriovoracia</taxon>
        <taxon>Bacteriovoracales</taxon>
        <taxon>Bacteriovoracaceae</taxon>
        <taxon>Bacteriovorax</taxon>
    </lineage>
</organism>
<sequence>MSKLLNYRNISRINMILLALLLASIGASLWASFEVSQLNGFRHTSLEGIVELQKNSDDLTRLARLYIVTGETKWADEYDKRRSSKKELLNQQGFTRNELNKVEQALKLSKDLMNIEDEAIHAVKGFYHDVNGGYKNKGVPNLDLAKRLMHNQIYQNFSTEFTKAVTDLKEILKARLEREIKKNKERIFIFQGMSVLMGLLMFLSAMLLNKYLRKAPAETESNQYFSEMIETMYAIKEENRTINESMFQAKQLFFNASVEAVKSGESGKDLLLVINEFEKLTEVSAKSATEISGILDKTLVSAVELSEGKKVA</sequence>
<dbReference type="GO" id="GO:0016020">
    <property type="term" value="C:membrane"/>
    <property type="evidence" value="ECO:0007669"/>
    <property type="project" value="InterPro"/>
</dbReference>
<keyword evidence="2" id="KW-1185">Reference proteome</keyword>
<dbReference type="InterPro" id="IPR004090">
    <property type="entry name" value="Chemotax_Me-accpt_rcpt"/>
</dbReference>
<dbReference type="SUPFAM" id="SSF58104">
    <property type="entry name" value="Methyl-accepting chemotaxis protein (MCP) signaling domain"/>
    <property type="match status" value="1"/>
</dbReference>
<dbReference type="InterPro" id="IPR004089">
    <property type="entry name" value="MCPsignal_dom"/>
</dbReference>
<dbReference type="GO" id="GO:0006935">
    <property type="term" value="P:chemotaxis"/>
    <property type="evidence" value="ECO:0007669"/>
    <property type="project" value="InterPro"/>
</dbReference>
<dbReference type="PROSITE" id="PS50111">
    <property type="entry name" value="CHEMOTAXIS_TRANSDUC_2"/>
    <property type="match status" value="1"/>
</dbReference>
<evidence type="ECO:0000313" key="2">
    <source>
        <dbReference type="Proteomes" id="UP000235584"/>
    </source>
</evidence>
<dbReference type="Proteomes" id="UP000235584">
    <property type="component" value="Chromosome"/>
</dbReference>
<accession>A0A2K9NN87</accession>
<dbReference type="Gene3D" id="6.10.250.3200">
    <property type="match status" value="1"/>
</dbReference>
<gene>
    <name evidence="1" type="ORF">C0V70_02495</name>
</gene>
<reference evidence="1 2" key="1">
    <citation type="submission" date="2018-01" db="EMBL/GenBank/DDBJ databases">
        <title>Complete genome sequence of Bacteriovorax stolpii DSM12778.</title>
        <authorList>
            <person name="Tang B."/>
            <person name="Chang J."/>
        </authorList>
    </citation>
    <scope>NUCLEOTIDE SEQUENCE [LARGE SCALE GENOMIC DNA]</scope>
    <source>
        <strain evidence="1 2">DSM 12778</strain>
    </source>
</reference>
<dbReference type="KEGG" id="bsto:C0V70_02495"/>
<dbReference type="OrthoDB" id="9816519at2"/>
<dbReference type="GO" id="GO:0004888">
    <property type="term" value="F:transmembrane signaling receptor activity"/>
    <property type="evidence" value="ECO:0007669"/>
    <property type="project" value="InterPro"/>
</dbReference>
<evidence type="ECO:0000313" key="1">
    <source>
        <dbReference type="EMBL" id="AUN96991.1"/>
    </source>
</evidence>
<dbReference type="EMBL" id="CP025704">
    <property type="protein sequence ID" value="AUN96991.1"/>
    <property type="molecule type" value="Genomic_DNA"/>
</dbReference>
<protein>
    <submittedName>
        <fullName evidence="1">Uncharacterized protein</fullName>
    </submittedName>
</protein>
<dbReference type="PRINTS" id="PR00260">
    <property type="entry name" value="CHEMTRNSDUCR"/>
</dbReference>
<dbReference type="AlphaFoldDB" id="A0A2K9NN87"/>
<dbReference type="GO" id="GO:0007165">
    <property type="term" value="P:signal transduction"/>
    <property type="evidence" value="ECO:0007669"/>
    <property type="project" value="InterPro"/>
</dbReference>
<proteinExistence type="predicted"/>
<dbReference type="RefSeq" id="WP_102242286.1">
    <property type="nucleotide sequence ID" value="NZ_CP025704.1"/>
</dbReference>